<evidence type="ECO:0000259" key="5">
    <source>
        <dbReference type="PROSITE" id="PS50865"/>
    </source>
</evidence>
<dbReference type="Gene3D" id="6.10.140.2220">
    <property type="match status" value="1"/>
</dbReference>
<dbReference type="EMBL" id="BFAD01000017">
    <property type="protein sequence ID" value="GBE89835.1"/>
    <property type="molecule type" value="Genomic_DNA"/>
</dbReference>
<evidence type="ECO:0000313" key="7">
    <source>
        <dbReference type="Proteomes" id="UP000287166"/>
    </source>
</evidence>
<dbReference type="Proteomes" id="UP000287166">
    <property type="component" value="Unassembled WGS sequence"/>
</dbReference>
<keyword evidence="2 4" id="KW-0863">Zinc-finger</keyword>
<dbReference type="Pfam" id="PF01753">
    <property type="entry name" value="zf-MYND"/>
    <property type="match status" value="1"/>
</dbReference>
<dbReference type="PROSITE" id="PS50865">
    <property type="entry name" value="ZF_MYND_2"/>
    <property type="match status" value="1"/>
</dbReference>
<reference evidence="6 7" key="1">
    <citation type="journal article" date="2018" name="Sci. Rep.">
        <title>Genome sequence of the cauliflower mushroom Sparassis crispa (Hanabiratake) and its association with beneficial usage.</title>
        <authorList>
            <person name="Kiyama R."/>
            <person name="Furutani Y."/>
            <person name="Kawaguchi K."/>
            <person name="Nakanishi T."/>
        </authorList>
    </citation>
    <scope>NUCLEOTIDE SEQUENCE [LARGE SCALE GENOMIC DNA]</scope>
</reference>
<dbReference type="AlphaFoldDB" id="A0A401H5X1"/>
<evidence type="ECO:0000256" key="3">
    <source>
        <dbReference type="ARBA" id="ARBA00022833"/>
    </source>
</evidence>
<keyword evidence="7" id="KW-1185">Reference proteome</keyword>
<dbReference type="GeneID" id="38786752"/>
<keyword evidence="3" id="KW-0862">Zinc</keyword>
<protein>
    <recommendedName>
        <fullName evidence="5">MYND-type domain-containing protein</fullName>
    </recommendedName>
</protein>
<dbReference type="STRING" id="139825.A0A401H5X1"/>
<dbReference type="PROSITE" id="PS01360">
    <property type="entry name" value="ZF_MYND_1"/>
    <property type="match status" value="1"/>
</dbReference>
<dbReference type="RefSeq" id="XP_027620748.1">
    <property type="nucleotide sequence ID" value="XM_027764947.1"/>
</dbReference>
<comment type="caution">
    <text evidence="6">The sequence shown here is derived from an EMBL/GenBank/DDBJ whole genome shotgun (WGS) entry which is preliminary data.</text>
</comment>
<dbReference type="InterPro" id="IPR002893">
    <property type="entry name" value="Znf_MYND"/>
</dbReference>
<evidence type="ECO:0000256" key="2">
    <source>
        <dbReference type="ARBA" id="ARBA00022771"/>
    </source>
</evidence>
<feature type="domain" description="MYND-type" evidence="5">
    <location>
        <begin position="306"/>
        <end position="346"/>
    </location>
</feature>
<evidence type="ECO:0000256" key="1">
    <source>
        <dbReference type="ARBA" id="ARBA00022723"/>
    </source>
</evidence>
<evidence type="ECO:0000313" key="6">
    <source>
        <dbReference type="EMBL" id="GBE89835.1"/>
    </source>
</evidence>
<keyword evidence="1" id="KW-0479">Metal-binding</keyword>
<organism evidence="6 7">
    <name type="scientific">Sparassis crispa</name>
    <dbReference type="NCBI Taxonomy" id="139825"/>
    <lineage>
        <taxon>Eukaryota</taxon>
        <taxon>Fungi</taxon>
        <taxon>Dikarya</taxon>
        <taxon>Basidiomycota</taxon>
        <taxon>Agaricomycotina</taxon>
        <taxon>Agaricomycetes</taxon>
        <taxon>Polyporales</taxon>
        <taxon>Sparassidaceae</taxon>
        <taxon>Sparassis</taxon>
    </lineage>
</organism>
<evidence type="ECO:0000256" key="4">
    <source>
        <dbReference type="PROSITE-ProRule" id="PRU00134"/>
    </source>
</evidence>
<name>A0A401H5X1_9APHY</name>
<gene>
    <name evidence="6" type="ORF">SCP_1701600</name>
</gene>
<dbReference type="SUPFAM" id="SSF144232">
    <property type="entry name" value="HIT/MYND zinc finger-like"/>
    <property type="match status" value="1"/>
</dbReference>
<sequence length="540" mass="62339">MDPNQSHRDVQIVPRACLDYLHGAHLQVLPSSLLPDIQCVRREIKRLHDMGPDSIRHPLEWNTALPNLLKWSYYVHVPDVPPDMVEDVISTLKILVPVFQKCSTREIKAMGFLPSDQPVEVAHYLLLYNSRQKLCQYLLLPEIDRPSEALPYLEWLVENDTYFHRGSGNVPWLENPSLYSMYANALVLSGVFTAKTKVALEHVLEAADQSRFTRIMDFTPNILSARLGLSLVLTELGDPEAQKHTEWGVKFLRRNASLLPERDLRYTLIRANQPPHPVLVALGGEKWFVEDMRNPRKAENWMQKTCKHCGVHDLQKTLFHCAGCTTSYYCSKECQRADWKSHKMTCRDLQKTKARIEQMRKTDPRTAERLTDWLKWRNLVPTYVLHALIHAFNLKRDITRGRRHIFVQLVEHMPRVKDLRYRFRVVQCGLFTIKDMTSSLDGLFAQLAKKAGAEPLTMQGLVKDVDAMLERIPGGDAVPMITLKYGIGCGTSLNRLTTSQDLIRDLPYDPNWRRLINQDENDPPQPLIFSSRKRDAEFVF</sequence>
<accession>A0A401H5X1</accession>
<dbReference type="OrthoDB" id="2931494at2759"/>
<dbReference type="InParanoid" id="A0A401H5X1"/>
<dbReference type="GO" id="GO:0008270">
    <property type="term" value="F:zinc ion binding"/>
    <property type="evidence" value="ECO:0007669"/>
    <property type="project" value="UniProtKB-KW"/>
</dbReference>
<proteinExistence type="predicted"/>